<organism evidence="1 2">
    <name type="scientific">Rhodobacter capsulatus</name>
    <name type="common">Rhodopseudomonas capsulata</name>
    <dbReference type="NCBI Taxonomy" id="1061"/>
    <lineage>
        <taxon>Bacteria</taxon>
        <taxon>Pseudomonadati</taxon>
        <taxon>Pseudomonadota</taxon>
        <taxon>Alphaproteobacteria</taxon>
        <taxon>Rhodobacterales</taxon>
        <taxon>Rhodobacter group</taxon>
        <taxon>Rhodobacter</taxon>
    </lineage>
</organism>
<accession>A0A1G7QWI6</accession>
<dbReference type="AlphaFoldDB" id="A0A1G7QWI6"/>
<proteinExistence type="predicted"/>
<reference evidence="1 2" key="1">
    <citation type="submission" date="2016-10" db="EMBL/GenBank/DDBJ databases">
        <authorList>
            <person name="de Groot N.N."/>
        </authorList>
    </citation>
    <scope>NUCLEOTIDE SEQUENCE [LARGE SCALE GENOMIC DNA]</scope>
    <source>
        <strain evidence="2">DSM 938 / 37b4</strain>
    </source>
</reference>
<sequence length="88" mass="9351">MNQLLSHPPVVPSSATGDWMQDRLTEARGVLADTTQHPESLVILAARVVVGQTDDARECGDAIELLRLLDRRPLHAIAAAAFPKGGAA</sequence>
<dbReference type="EMBL" id="FNAY01000026">
    <property type="protein sequence ID" value="SDG02804.1"/>
    <property type="molecule type" value="Genomic_DNA"/>
</dbReference>
<protein>
    <submittedName>
        <fullName evidence="1">Uncharacterized protein</fullName>
    </submittedName>
</protein>
<evidence type="ECO:0000313" key="1">
    <source>
        <dbReference type="EMBL" id="SDG02804.1"/>
    </source>
</evidence>
<dbReference type="Proteomes" id="UP000183812">
    <property type="component" value="Unassembled WGS sequence"/>
</dbReference>
<dbReference type="RefSeq" id="WP_254771552.1">
    <property type="nucleotide sequence ID" value="NZ_CP119563.1"/>
</dbReference>
<gene>
    <name evidence="1" type="ORF">SAMN04244550_03285</name>
</gene>
<name>A0A1G7QWI6_RHOCA</name>
<evidence type="ECO:0000313" key="2">
    <source>
        <dbReference type="Proteomes" id="UP000183812"/>
    </source>
</evidence>